<sequence>MEFIKLQCNSAMKAKFDSVSAEQFCPFLPATFPQLRIQAARVMQMFGSTYFCEQLISLMKIKNDKHLHSVLKIASARNMNPNIDKLARFLQ</sequence>
<accession>A0ABS2XZL8</accession>
<comment type="caution">
    <text evidence="1">The sequence shown here is derived from an EMBL/GenBank/DDBJ whole genome shotgun (WGS) entry which is preliminary data.</text>
</comment>
<dbReference type="EMBL" id="JAAWVQ010091790">
    <property type="protein sequence ID" value="MBN3279692.1"/>
    <property type="molecule type" value="Genomic_DNA"/>
</dbReference>
<dbReference type="PANTHER" id="PTHR47831">
    <property type="entry name" value="GENERAL TRANSCRIPTION FACTOR II-I REPEAT DOMAIN-CONTAINING PROTEIN 2"/>
    <property type="match status" value="1"/>
</dbReference>
<dbReference type="Proteomes" id="UP001166093">
    <property type="component" value="Unassembled WGS sequence"/>
</dbReference>
<dbReference type="PANTHER" id="PTHR47831:SF1">
    <property type="entry name" value="GENERAL TRANSCRIPTION FACTOR II-I REPEAT DOMAIN-CONTAINING PROTEIN 2A-RELATED"/>
    <property type="match status" value="1"/>
</dbReference>
<keyword evidence="2" id="KW-1185">Reference proteome</keyword>
<evidence type="ECO:0000313" key="1">
    <source>
        <dbReference type="EMBL" id="MBN3279692.1"/>
    </source>
</evidence>
<proteinExistence type="predicted"/>
<protein>
    <submittedName>
        <fullName evidence="1">GT2D2 protein</fullName>
    </submittedName>
</protein>
<gene>
    <name evidence="1" type="ORF">GTO93_0005738</name>
</gene>
<name>A0ABS2XZL8_POLSP</name>
<feature type="non-terminal residue" evidence="1">
    <location>
        <position position="91"/>
    </location>
</feature>
<organism evidence="1 2">
    <name type="scientific">Polyodon spathula</name>
    <name type="common">North American paddlefish</name>
    <name type="synonym">Squalus spathula</name>
    <dbReference type="NCBI Taxonomy" id="7913"/>
    <lineage>
        <taxon>Eukaryota</taxon>
        <taxon>Metazoa</taxon>
        <taxon>Chordata</taxon>
        <taxon>Craniata</taxon>
        <taxon>Vertebrata</taxon>
        <taxon>Euteleostomi</taxon>
        <taxon>Actinopterygii</taxon>
        <taxon>Chondrostei</taxon>
        <taxon>Acipenseriformes</taxon>
        <taxon>Polyodontidae</taxon>
        <taxon>Polyodon</taxon>
    </lineage>
</organism>
<reference evidence="1" key="1">
    <citation type="journal article" date="2021" name="Cell">
        <title>Tracing the genetic footprints of vertebrate landing in non-teleost ray-finned fishes.</title>
        <authorList>
            <person name="Bi X."/>
            <person name="Wang K."/>
            <person name="Yang L."/>
            <person name="Pan H."/>
            <person name="Jiang H."/>
            <person name="Wei Q."/>
            <person name="Fang M."/>
            <person name="Yu H."/>
            <person name="Zhu C."/>
            <person name="Cai Y."/>
            <person name="He Y."/>
            <person name="Gan X."/>
            <person name="Zeng H."/>
            <person name="Yu D."/>
            <person name="Zhu Y."/>
            <person name="Jiang H."/>
            <person name="Qiu Q."/>
            <person name="Yang H."/>
            <person name="Zhang Y.E."/>
            <person name="Wang W."/>
            <person name="Zhu M."/>
            <person name="He S."/>
            <person name="Zhang G."/>
        </authorList>
    </citation>
    <scope>NUCLEOTIDE SEQUENCE</scope>
    <source>
        <strain evidence="1">Pddl_001</strain>
    </source>
</reference>
<dbReference type="InterPro" id="IPR042224">
    <property type="entry name" value="GTF2IRD2"/>
</dbReference>
<evidence type="ECO:0000313" key="2">
    <source>
        <dbReference type="Proteomes" id="UP001166093"/>
    </source>
</evidence>
<feature type="non-terminal residue" evidence="1">
    <location>
        <position position="1"/>
    </location>
</feature>